<dbReference type="InterPro" id="IPR016187">
    <property type="entry name" value="CTDL_fold"/>
</dbReference>
<feature type="coiled-coil region" evidence="1">
    <location>
        <begin position="56"/>
        <end position="90"/>
    </location>
</feature>
<evidence type="ECO:0000259" key="2">
    <source>
        <dbReference type="PROSITE" id="PS50041"/>
    </source>
</evidence>
<reference evidence="4" key="2">
    <citation type="journal article" date="2014" name="Nat. Commun.">
        <title>The cavefish genome reveals candidate genes for eye loss.</title>
        <authorList>
            <person name="McGaugh S.E."/>
            <person name="Gross J.B."/>
            <person name="Aken B."/>
            <person name="Blin M."/>
            <person name="Borowsky R."/>
            <person name="Chalopin D."/>
            <person name="Hinaux H."/>
            <person name="Jeffery W.R."/>
            <person name="Keene A."/>
            <person name="Ma L."/>
            <person name="Minx P."/>
            <person name="Murphy D."/>
            <person name="O'Quin K.E."/>
            <person name="Retaux S."/>
            <person name="Rohner N."/>
            <person name="Searle S.M."/>
            <person name="Stahl B.A."/>
            <person name="Tabin C."/>
            <person name="Volff J.N."/>
            <person name="Yoshizawa M."/>
            <person name="Warren W.C."/>
        </authorList>
    </citation>
    <scope>NUCLEOTIDE SEQUENCE [LARGE SCALE GENOMIC DNA]</scope>
    <source>
        <strain evidence="4">female</strain>
    </source>
</reference>
<dbReference type="AlphaFoldDB" id="A0A3B1IRH0"/>
<dbReference type="SUPFAM" id="SSF56436">
    <property type="entry name" value="C-type lectin-like"/>
    <property type="match status" value="1"/>
</dbReference>
<evidence type="ECO:0000313" key="3">
    <source>
        <dbReference type="Ensembl" id="ENSAMXP00000032100.1"/>
    </source>
</evidence>
<sequence>MGAKGKSYIWHSLPEIKISEQARFGGAKFAFSFASKCGQLKRPFHLAGKTYLTMAADQLKISNQNLTKERDQLKISNQNLTEERDQLKTKNSCVKRCMKSGRCYLLFSGWKTWTESRKDCRERGADLVIIKSQEEQVRRERERERERERVGKWVDGSGLTGSSYWRSGEPNNSGGNGVEEDCALFMSLYEQNSALQTWNDMNCSIKRSWVCELKPADQ</sequence>
<dbReference type="GeneTree" id="ENSGT01020000230338"/>
<dbReference type="InterPro" id="IPR016186">
    <property type="entry name" value="C-type_lectin-like/link_sf"/>
</dbReference>
<dbReference type="InterPro" id="IPR001304">
    <property type="entry name" value="C-type_lectin-like"/>
</dbReference>
<evidence type="ECO:0000256" key="1">
    <source>
        <dbReference type="SAM" id="Coils"/>
    </source>
</evidence>
<dbReference type="Pfam" id="PF00059">
    <property type="entry name" value="Lectin_C"/>
    <property type="match status" value="1"/>
</dbReference>
<evidence type="ECO:0000313" key="4">
    <source>
        <dbReference type="Proteomes" id="UP000018467"/>
    </source>
</evidence>
<keyword evidence="4" id="KW-1185">Reference proteome</keyword>
<dbReference type="InterPro" id="IPR050111">
    <property type="entry name" value="C-type_lectin/snaclec_domain"/>
</dbReference>
<protein>
    <recommendedName>
        <fullName evidence="2">C-type lectin domain-containing protein</fullName>
    </recommendedName>
</protein>
<dbReference type="Ensembl" id="ENSAMXT00000036014.1">
    <property type="protein sequence ID" value="ENSAMXP00000032100.1"/>
    <property type="gene ID" value="ENSAMXG00000040574.1"/>
</dbReference>
<dbReference type="PANTHER" id="PTHR22803">
    <property type="entry name" value="MANNOSE, PHOSPHOLIPASE, LECTIN RECEPTOR RELATED"/>
    <property type="match status" value="1"/>
</dbReference>
<name>A0A3B1IRH0_ASTMX</name>
<dbReference type="PROSITE" id="PS50041">
    <property type="entry name" value="C_TYPE_LECTIN_2"/>
    <property type="match status" value="1"/>
</dbReference>
<dbReference type="Gene3D" id="3.10.100.10">
    <property type="entry name" value="Mannose-Binding Protein A, subunit A"/>
    <property type="match status" value="2"/>
</dbReference>
<dbReference type="Proteomes" id="UP000018467">
    <property type="component" value="Unassembled WGS sequence"/>
</dbReference>
<proteinExistence type="predicted"/>
<accession>A0A3B1IRH0</accession>
<keyword evidence="1" id="KW-0175">Coiled coil</keyword>
<feature type="domain" description="C-type lectin" evidence="2">
    <location>
        <begin position="99"/>
        <end position="212"/>
    </location>
</feature>
<reference evidence="4" key="1">
    <citation type="submission" date="2013-03" db="EMBL/GenBank/DDBJ databases">
        <authorList>
            <person name="Jeffery W."/>
            <person name="Warren W."/>
            <person name="Wilson R.K."/>
        </authorList>
    </citation>
    <scope>NUCLEOTIDE SEQUENCE</scope>
    <source>
        <strain evidence="4">female</strain>
    </source>
</reference>
<dbReference type="SMART" id="SM00034">
    <property type="entry name" value="CLECT"/>
    <property type="match status" value="1"/>
</dbReference>
<dbReference type="Gene3D" id="1.20.5.400">
    <property type="match status" value="1"/>
</dbReference>
<organism evidence="3 4">
    <name type="scientific">Astyanax mexicanus</name>
    <name type="common">Blind cave fish</name>
    <name type="synonym">Astyanax fasciatus mexicanus</name>
    <dbReference type="NCBI Taxonomy" id="7994"/>
    <lineage>
        <taxon>Eukaryota</taxon>
        <taxon>Metazoa</taxon>
        <taxon>Chordata</taxon>
        <taxon>Craniata</taxon>
        <taxon>Vertebrata</taxon>
        <taxon>Euteleostomi</taxon>
        <taxon>Actinopterygii</taxon>
        <taxon>Neopterygii</taxon>
        <taxon>Teleostei</taxon>
        <taxon>Ostariophysi</taxon>
        <taxon>Characiformes</taxon>
        <taxon>Characoidei</taxon>
        <taxon>Acestrorhamphidae</taxon>
        <taxon>Acestrorhamphinae</taxon>
        <taxon>Astyanax</taxon>
    </lineage>
</organism>
<dbReference type="InParanoid" id="A0A3B1IRH0"/>
<reference evidence="3" key="3">
    <citation type="submission" date="2025-08" db="UniProtKB">
        <authorList>
            <consortium name="Ensembl"/>
        </authorList>
    </citation>
    <scope>IDENTIFICATION</scope>
</reference>
<dbReference type="Bgee" id="ENSAMXG00000040574">
    <property type="expression patterns" value="Expressed in head kidney"/>
</dbReference>
<reference evidence="3" key="4">
    <citation type="submission" date="2025-09" db="UniProtKB">
        <authorList>
            <consortium name="Ensembl"/>
        </authorList>
    </citation>
    <scope>IDENTIFICATION</scope>
</reference>